<proteinExistence type="predicted"/>
<gene>
    <name evidence="1" type="ORF">MYCIT1_LOCUS11878</name>
</gene>
<keyword evidence="2" id="KW-1185">Reference proteome</keyword>
<dbReference type="PANTHER" id="PTHR47381:SF3">
    <property type="entry name" value="ALPHA_BETA-HYDROLASES SUPERFAMILY PROTEIN"/>
    <property type="match status" value="1"/>
</dbReference>
<evidence type="ECO:0000313" key="2">
    <source>
        <dbReference type="Proteomes" id="UP001295794"/>
    </source>
</evidence>
<evidence type="ECO:0000313" key="1">
    <source>
        <dbReference type="EMBL" id="CAK5268592.1"/>
    </source>
</evidence>
<dbReference type="EMBL" id="CAVNYO010000138">
    <property type="protein sequence ID" value="CAK5268592.1"/>
    <property type="molecule type" value="Genomic_DNA"/>
</dbReference>
<comment type="caution">
    <text evidence="1">The sequence shown here is derived from an EMBL/GenBank/DDBJ whole genome shotgun (WGS) entry which is preliminary data.</text>
</comment>
<reference evidence="1" key="1">
    <citation type="submission" date="2023-11" db="EMBL/GenBank/DDBJ databases">
        <authorList>
            <person name="De Vega J J."/>
            <person name="De Vega J J."/>
        </authorList>
    </citation>
    <scope>NUCLEOTIDE SEQUENCE</scope>
</reference>
<evidence type="ECO:0008006" key="3">
    <source>
        <dbReference type="Google" id="ProtNLM"/>
    </source>
</evidence>
<dbReference type="PANTHER" id="PTHR47381">
    <property type="entry name" value="ALPHA/BETA-HYDROLASES SUPERFAMILY PROTEIN"/>
    <property type="match status" value="1"/>
</dbReference>
<dbReference type="Proteomes" id="UP001295794">
    <property type="component" value="Unassembled WGS sequence"/>
</dbReference>
<sequence length="314" mass="34225">MGRRASQYAGFEIETPVERDALGGYLKIVCFASLLAIMQKTTVIAGLEVYTHTTDAFADSTKPIYAVFFLHGRMGSAQSDYMQKITAEILSSPAARSESKDLMIVTFDHRNHGTRLKDRLYNLSFEENPNHALDMYTIQLGTAKDVSFLIDFLPSYLFPLGERTISDWGVTGISLGGHSAYIAGASDPRLKLTIPIIGCPDYLALMYPRAKEAGLNAGPPYLPDSFVEQVKRDSLLSLPYTSEGPENPFYGKHVLVLSGGADPLVPWTASKPFVEGLQVGPGSKEFIVFDGVGHDVPPPMVAALIKSLVSFVNV</sequence>
<dbReference type="Gene3D" id="3.40.50.1820">
    <property type="entry name" value="alpha/beta hydrolase"/>
    <property type="match status" value="1"/>
</dbReference>
<dbReference type="AlphaFoldDB" id="A0AAD2H771"/>
<dbReference type="InterPro" id="IPR029058">
    <property type="entry name" value="AB_hydrolase_fold"/>
</dbReference>
<dbReference type="SUPFAM" id="SSF53474">
    <property type="entry name" value="alpha/beta-Hydrolases"/>
    <property type="match status" value="1"/>
</dbReference>
<organism evidence="1 2">
    <name type="scientific">Mycena citricolor</name>
    <dbReference type="NCBI Taxonomy" id="2018698"/>
    <lineage>
        <taxon>Eukaryota</taxon>
        <taxon>Fungi</taxon>
        <taxon>Dikarya</taxon>
        <taxon>Basidiomycota</taxon>
        <taxon>Agaricomycotina</taxon>
        <taxon>Agaricomycetes</taxon>
        <taxon>Agaricomycetidae</taxon>
        <taxon>Agaricales</taxon>
        <taxon>Marasmiineae</taxon>
        <taxon>Mycenaceae</taxon>
        <taxon>Mycena</taxon>
    </lineage>
</organism>
<accession>A0AAD2H771</accession>
<protein>
    <recommendedName>
        <fullName evidence="3">AB hydrolase-1 domain-containing protein</fullName>
    </recommendedName>
</protein>
<name>A0AAD2H771_9AGAR</name>